<keyword evidence="3" id="KW-0653">Protein transport</keyword>
<dbReference type="Pfam" id="PF04603">
    <property type="entry name" value="Mog1"/>
    <property type="match status" value="1"/>
</dbReference>
<proteinExistence type="inferred from homology"/>
<gene>
    <name evidence="4" type="primary">g9739</name>
    <name evidence="4" type="ORF">VP750_LOCUS8773</name>
</gene>
<dbReference type="InterPro" id="IPR007681">
    <property type="entry name" value="Mog1"/>
</dbReference>
<accession>A0ABP1G512</accession>
<organism evidence="4 5">
    <name type="scientific">Coccomyxa viridis</name>
    <dbReference type="NCBI Taxonomy" id="1274662"/>
    <lineage>
        <taxon>Eukaryota</taxon>
        <taxon>Viridiplantae</taxon>
        <taxon>Chlorophyta</taxon>
        <taxon>core chlorophytes</taxon>
        <taxon>Trebouxiophyceae</taxon>
        <taxon>Trebouxiophyceae incertae sedis</taxon>
        <taxon>Coccomyxaceae</taxon>
        <taxon>Coccomyxa</taxon>
    </lineage>
</organism>
<evidence type="ECO:0000313" key="5">
    <source>
        <dbReference type="Proteomes" id="UP001497392"/>
    </source>
</evidence>
<dbReference type="Gene3D" id="3.40.1000.10">
    <property type="entry name" value="Mog1/PsbP, alpha/beta/alpha sandwich"/>
    <property type="match status" value="1"/>
</dbReference>
<keyword evidence="2" id="KW-0813">Transport</keyword>
<dbReference type="PANTHER" id="PTHR15837">
    <property type="entry name" value="RAN GUANINE NUCLEOTIDE RELEASE FACTOR"/>
    <property type="match status" value="1"/>
</dbReference>
<reference evidence="4 5" key="1">
    <citation type="submission" date="2024-06" db="EMBL/GenBank/DDBJ databases">
        <authorList>
            <person name="Kraege A."/>
            <person name="Thomma B."/>
        </authorList>
    </citation>
    <scope>NUCLEOTIDE SEQUENCE [LARGE SCALE GENOMIC DNA]</scope>
</reference>
<evidence type="ECO:0000313" key="4">
    <source>
        <dbReference type="EMBL" id="CAL5226867.1"/>
    </source>
</evidence>
<evidence type="ECO:0000256" key="3">
    <source>
        <dbReference type="ARBA" id="ARBA00022927"/>
    </source>
</evidence>
<dbReference type="EMBL" id="CAXHTA020000016">
    <property type="protein sequence ID" value="CAL5226867.1"/>
    <property type="molecule type" value="Genomic_DNA"/>
</dbReference>
<evidence type="ECO:0000256" key="1">
    <source>
        <dbReference type="ARBA" id="ARBA00010307"/>
    </source>
</evidence>
<dbReference type="SUPFAM" id="SSF55724">
    <property type="entry name" value="Mog1p/PsbP-like"/>
    <property type="match status" value="1"/>
</dbReference>
<comment type="similarity">
    <text evidence="1">Belongs to the MOG1 family.</text>
</comment>
<dbReference type="Proteomes" id="UP001497392">
    <property type="component" value="Unassembled WGS sequence"/>
</dbReference>
<sequence>MMGNKGMASPLKLVQLWGGAAEIAVPKVMIDMSDIRPVPDNQEVYMNSDSGQALVIEIVEPVKPPAGESIAAFCFQDLAQVSGACVKEQHTQTLDNAAVPELTDAVLIEMVSGTHTVSDQDGGAKHDVHVVLAVIRLQGSNGDIIMMLSTPEASNGVSANQMQLFTTMCKGLRFNDRSLLS</sequence>
<name>A0ABP1G512_9CHLO</name>
<keyword evidence="5" id="KW-1185">Reference proteome</keyword>
<comment type="caution">
    <text evidence="4">The sequence shown here is derived from an EMBL/GenBank/DDBJ whole genome shotgun (WGS) entry which is preliminary data.</text>
</comment>
<dbReference type="PANTHER" id="PTHR15837:SF0">
    <property type="entry name" value="RAN GUANINE NUCLEOTIDE RELEASE FACTOR"/>
    <property type="match status" value="1"/>
</dbReference>
<evidence type="ECO:0000256" key="2">
    <source>
        <dbReference type="ARBA" id="ARBA00022448"/>
    </source>
</evidence>
<dbReference type="InterPro" id="IPR016123">
    <property type="entry name" value="Mog1/PsbP_a/b/a-sand"/>
</dbReference>
<protein>
    <submittedName>
        <fullName evidence="4">G9739 protein</fullName>
    </submittedName>
</protein>